<protein>
    <submittedName>
        <fullName evidence="1">M6 family metalloprotease domain-containing protein</fullName>
    </submittedName>
</protein>
<dbReference type="GO" id="GO:0006508">
    <property type="term" value="P:proteolysis"/>
    <property type="evidence" value="ECO:0007669"/>
    <property type="project" value="UniProtKB-KW"/>
</dbReference>
<keyword evidence="1" id="KW-0645">Protease</keyword>
<dbReference type="KEGG" id="cprv:CYPRO_2875"/>
<proteinExistence type="predicted"/>
<reference evidence="1 2" key="1">
    <citation type="submission" date="2018-03" db="EMBL/GenBank/DDBJ databases">
        <title>Phenotypic and genomic properties of Cyclonatronum proteinivorum gen. nov., sp. nov., a haloalkaliphilic bacteroidete from soda lakes possessing Na+-translocating rhodopsin.</title>
        <authorList>
            <person name="Toshchakov S.V."/>
            <person name="Korzhenkov A."/>
            <person name="Samarov N.I."/>
            <person name="Kublanov I.V."/>
            <person name="Muntyan M.S."/>
            <person name="Sorokin D.Y."/>
        </authorList>
    </citation>
    <scope>NUCLEOTIDE SEQUENCE [LARGE SCALE GENOMIC DNA]</scope>
    <source>
        <strain evidence="1 2">Omega</strain>
    </source>
</reference>
<dbReference type="AlphaFoldDB" id="A0A345UNR1"/>
<dbReference type="EMBL" id="CP027806">
    <property type="protein sequence ID" value="AXJ02113.1"/>
    <property type="molecule type" value="Genomic_DNA"/>
</dbReference>
<dbReference type="RefSeq" id="WP_124245628.1">
    <property type="nucleotide sequence ID" value="NZ_CP027806.1"/>
</dbReference>
<dbReference type="GO" id="GO:0008237">
    <property type="term" value="F:metallopeptidase activity"/>
    <property type="evidence" value="ECO:0007669"/>
    <property type="project" value="UniProtKB-KW"/>
</dbReference>
<keyword evidence="2" id="KW-1185">Reference proteome</keyword>
<dbReference type="OrthoDB" id="9813478at2"/>
<keyword evidence="1" id="KW-0482">Metalloprotease</keyword>
<name>A0A345UNR1_9BACT</name>
<keyword evidence="1" id="KW-0378">Hydrolase</keyword>
<evidence type="ECO:0000313" key="1">
    <source>
        <dbReference type="EMBL" id="AXJ02113.1"/>
    </source>
</evidence>
<evidence type="ECO:0000313" key="2">
    <source>
        <dbReference type="Proteomes" id="UP000254808"/>
    </source>
</evidence>
<organism evidence="1 2">
    <name type="scientific">Cyclonatronum proteinivorum</name>
    <dbReference type="NCBI Taxonomy" id="1457365"/>
    <lineage>
        <taxon>Bacteria</taxon>
        <taxon>Pseudomonadati</taxon>
        <taxon>Balneolota</taxon>
        <taxon>Balneolia</taxon>
        <taxon>Balneolales</taxon>
        <taxon>Cyclonatronaceae</taxon>
        <taxon>Cyclonatronum</taxon>
    </lineage>
</organism>
<accession>A0A345UNR1</accession>
<dbReference type="Proteomes" id="UP000254808">
    <property type="component" value="Chromosome"/>
</dbReference>
<gene>
    <name evidence="1" type="ORF">CYPRO_2875</name>
</gene>
<sequence>MYRPFLWGFCEKAAAWPLSGCVAICLLLAFTNCRTSSGLHPKPDHSAQEATNIRSVNTQTDTKQHSHPLNTLAPGDTVRAGYRMPAAGALHALVVFARFENDDVPMRGWEEHPDPGDPTNIPAWMSRFISPTTDEARAQNRYENLTLYFDQASLGQFAFTGTAAYVSVPDSFYGGTYAAANRHLIQNLLGDGDARPGQLGQSPGDFDRWRMASPGVHIHEPDGAFDYVIIIYRRPERNRHPFGARWNGIAALGTGSIPVADGYRVNASWSEGSGQTLTFTGTEQAVGYLIHEIGHHLLGAPHPYIGATGTHPAYWGLFHTYLANQSINAWEREALGWHRMMRIRPDENALTEITLGDYYTTGEAAVFERPDGSLLIFENRQKQHQLQGGPGTHDLATLNPDDRGLFIYELFPPYSSRIHNIRTFPASGHHQWELLGSSTACGGSRPQPILRRMSEHPNGISYRDAFYLNTEDSVLAAGNPYALYLYANHDPDRCITYKRGQHFNTAFGPASPGGKTLFTAYTNPGSLDRAGQYTGLSTYIPHPPDEEGRLRLFFSADPFFSALDEPLRVGQHLFFTQNTRIPVQARLTLQPGAKLYLKPEAVLEIRGQITLPDGQLLTGTWTAAQLTEQHPDFVRLLPEPSGIVTRAPYGQP</sequence>